<comment type="caution">
    <text evidence="2">The sequence shown here is derived from an EMBL/GenBank/DDBJ whole genome shotgun (WGS) entry which is preliminary data.</text>
</comment>
<keyword evidence="1" id="KW-0812">Transmembrane</keyword>
<keyword evidence="1" id="KW-0472">Membrane</keyword>
<dbReference type="EMBL" id="JADFUA010000017">
    <property type="protein sequence ID" value="MBE9610979.1"/>
    <property type="molecule type" value="Genomic_DNA"/>
</dbReference>
<evidence type="ECO:0000256" key="1">
    <source>
        <dbReference type="SAM" id="Phobius"/>
    </source>
</evidence>
<protein>
    <submittedName>
        <fullName evidence="2">Uncharacterized protein</fullName>
    </submittedName>
</protein>
<feature type="transmembrane region" description="Helical" evidence="1">
    <location>
        <begin position="68"/>
        <end position="93"/>
    </location>
</feature>
<keyword evidence="1" id="KW-1133">Transmembrane helix</keyword>
<organism evidence="2 3">
    <name type="scientific">Chitinilyticum piscinae</name>
    <dbReference type="NCBI Taxonomy" id="2866724"/>
    <lineage>
        <taxon>Bacteria</taxon>
        <taxon>Pseudomonadati</taxon>
        <taxon>Pseudomonadota</taxon>
        <taxon>Betaproteobacteria</taxon>
        <taxon>Neisseriales</taxon>
        <taxon>Chitinibacteraceae</taxon>
        <taxon>Chitinilyticum</taxon>
    </lineage>
</organism>
<feature type="transmembrane region" description="Helical" evidence="1">
    <location>
        <begin position="34"/>
        <end position="56"/>
    </location>
</feature>
<proteinExistence type="predicted"/>
<dbReference type="RefSeq" id="WP_194117497.1">
    <property type="nucleotide sequence ID" value="NZ_JADFUA010000017.1"/>
</dbReference>
<sequence>MPFYLRPDQVPELQGLSKMEQRILLRGTFLKERAMSTVVLVVAILLTVQYALNPLIEHLSPGLRNSQWAYAAILLAWLFALMTARDIVLMNLLRPKFAAKRAEAKAARVASLEAERQAQ</sequence>
<dbReference type="Proteomes" id="UP000604481">
    <property type="component" value="Unassembled WGS sequence"/>
</dbReference>
<evidence type="ECO:0000313" key="3">
    <source>
        <dbReference type="Proteomes" id="UP000604481"/>
    </source>
</evidence>
<gene>
    <name evidence="2" type="ORF">INR99_16790</name>
</gene>
<dbReference type="AlphaFoldDB" id="A0A8J7FS28"/>
<name>A0A8J7FS28_9NEIS</name>
<accession>A0A8J7FS28</accession>
<reference evidence="2 3" key="1">
    <citation type="submission" date="2020-10" db="EMBL/GenBank/DDBJ databases">
        <title>The genome sequence of Chitinilyticum litopenaei 4Y14.</title>
        <authorList>
            <person name="Liu Y."/>
        </authorList>
    </citation>
    <scope>NUCLEOTIDE SEQUENCE [LARGE SCALE GENOMIC DNA]</scope>
    <source>
        <strain evidence="2 3">4Y14</strain>
    </source>
</reference>
<evidence type="ECO:0000313" key="2">
    <source>
        <dbReference type="EMBL" id="MBE9610979.1"/>
    </source>
</evidence>
<keyword evidence="3" id="KW-1185">Reference proteome</keyword>